<comment type="similarity">
    <text evidence="10">Belongs to the dus family.</text>
</comment>
<dbReference type="Pfam" id="PF01207">
    <property type="entry name" value="Dus"/>
    <property type="match status" value="1"/>
</dbReference>
<dbReference type="AlphaFoldDB" id="A0AAW4INI0"/>
<feature type="binding site" evidence="9 12">
    <location>
        <position position="93"/>
    </location>
    <ligand>
        <name>FMN</name>
        <dbReference type="ChEBI" id="CHEBI:58210"/>
    </ligand>
</feature>
<evidence type="ECO:0000313" key="14">
    <source>
        <dbReference type="EMBL" id="MBO1516849.1"/>
    </source>
</evidence>
<feature type="active site" description="Proton donor" evidence="9 11">
    <location>
        <position position="123"/>
    </location>
</feature>
<feature type="binding site" evidence="9">
    <location>
        <begin position="223"/>
        <end position="225"/>
    </location>
    <ligand>
        <name>FMN</name>
        <dbReference type="ChEBI" id="CHEBI:58210"/>
    </ligand>
</feature>
<accession>A0AAW4INI0</accession>
<feature type="site" description="Interacts with tRNA; defines subfamily-specific binding signature" evidence="9">
    <location>
        <position position="329"/>
    </location>
</feature>
<keyword evidence="4 9" id="KW-0288">FMN</keyword>
<comment type="catalytic activity">
    <reaction evidence="9">
        <text>5,6-dihydrouridine(16) in tRNA + NAD(+) = uridine(16) in tRNA + NADH + H(+)</text>
        <dbReference type="Rhea" id="RHEA:53380"/>
        <dbReference type="Rhea" id="RHEA-COMP:13543"/>
        <dbReference type="Rhea" id="RHEA-COMP:13544"/>
        <dbReference type="ChEBI" id="CHEBI:15378"/>
        <dbReference type="ChEBI" id="CHEBI:57540"/>
        <dbReference type="ChEBI" id="CHEBI:57945"/>
        <dbReference type="ChEBI" id="CHEBI:65315"/>
        <dbReference type="ChEBI" id="CHEBI:74443"/>
    </reaction>
</comment>
<proteinExistence type="inferred from homology"/>
<dbReference type="InterPro" id="IPR035587">
    <property type="entry name" value="DUS-like_FMN-bd"/>
</dbReference>
<keyword evidence="6 9" id="KW-0521">NADP</keyword>
<dbReference type="SUPFAM" id="SSF51395">
    <property type="entry name" value="FMN-linked oxidoreductases"/>
    <property type="match status" value="1"/>
</dbReference>
<sequence>MTQHSSLEIRQRTLQQLFAHPVRLLAPMEGLTDPLMRQILTQIAADLGRPYDWSVSEFIRVTQTLLPAHVFYKYVPELHQDTKTTAGTPIHIQLLGSDASLMAENAAYACELGAPAIDINFGCPAKTVNSHRGGSVLLDEPEVMYDIISAVRRAVPAHIAVSAKIRLGYTDTSRMDDIRGAIGASGADWLTIHARTKTQGYKPPAYWDKIQNFNKLDIPVIANGEIWNSEQAQQCMRQAGTLHLMLGRGAVTRPDLIARVDSSHDDESAAASVRADSKILTWHALIPHQIKFLEGAAKNDVVLVGRYKQWLGMLTKGYDEAQPVWERIKREKDKAVIIDALITSVSSATA</sequence>
<organism evidence="14 15">
    <name type="scientific">Psychrobacter halodurans</name>
    <dbReference type="NCBI Taxonomy" id="2818439"/>
    <lineage>
        <taxon>Bacteria</taxon>
        <taxon>Pseudomonadati</taxon>
        <taxon>Pseudomonadota</taxon>
        <taxon>Gammaproteobacteria</taxon>
        <taxon>Moraxellales</taxon>
        <taxon>Moraxellaceae</taxon>
        <taxon>Psychrobacter</taxon>
    </lineage>
</organism>
<dbReference type="RefSeq" id="WP_207969488.1">
    <property type="nucleotide sequence ID" value="NZ_JAGBKN010000009.1"/>
</dbReference>
<dbReference type="PIRSF" id="PIRSF006621">
    <property type="entry name" value="Dus"/>
    <property type="match status" value="1"/>
</dbReference>
<dbReference type="GO" id="GO:0017150">
    <property type="term" value="F:tRNA dihydrouridine synthase activity"/>
    <property type="evidence" value="ECO:0007669"/>
    <property type="project" value="UniProtKB-UniRule"/>
</dbReference>
<feature type="binding site" evidence="9 12">
    <location>
        <position position="164"/>
    </location>
    <ligand>
        <name>FMN</name>
        <dbReference type="ChEBI" id="CHEBI:58210"/>
    </ligand>
</feature>
<dbReference type="EMBL" id="JAGBKN010000009">
    <property type="protein sequence ID" value="MBO1516849.1"/>
    <property type="molecule type" value="Genomic_DNA"/>
</dbReference>
<evidence type="ECO:0000256" key="12">
    <source>
        <dbReference type="PIRSR" id="PIRSR006621-2"/>
    </source>
</evidence>
<feature type="site" description="Interacts with tRNA; defines subfamily-specific binding signature" evidence="9">
    <location>
        <position position="306"/>
    </location>
</feature>
<keyword evidence="7 9" id="KW-0694">RNA-binding</keyword>
<dbReference type="Proteomes" id="UP000664161">
    <property type="component" value="Unassembled WGS sequence"/>
</dbReference>
<comment type="catalytic activity">
    <reaction evidence="9">
        <text>5,6-dihydrouridine(16) in tRNA + NADP(+) = uridine(16) in tRNA + NADPH + H(+)</text>
        <dbReference type="Rhea" id="RHEA:53376"/>
        <dbReference type="Rhea" id="RHEA-COMP:13543"/>
        <dbReference type="Rhea" id="RHEA-COMP:13544"/>
        <dbReference type="ChEBI" id="CHEBI:15378"/>
        <dbReference type="ChEBI" id="CHEBI:57783"/>
        <dbReference type="ChEBI" id="CHEBI:58349"/>
        <dbReference type="ChEBI" id="CHEBI:65315"/>
        <dbReference type="ChEBI" id="CHEBI:74443"/>
    </reaction>
</comment>
<keyword evidence="5 9" id="KW-0819">tRNA processing</keyword>
<keyword evidence="15" id="KW-1185">Reference proteome</keyword>
<dbReference type="GO" id="GO:0010181">
    <property type="term" value="F:FMN binding"/>
    <property type="evidence" value="ECO:0007669"/>
    <property type="project" value="UniProtKB-UniRule"/>
</dbReference>
<evidence type="ECO:0000256" key="11">
    <source>
        <dbReference type="PIRSR" id="PIRSR006621-1"/>
    </source>
</evidence>
<comment type="cofactor">
    <cofactor evidence="1 9 10 12">
        <name>FMN</name>
        <dbReference type="ChEBI" id="CHEBI:58210"/>
    </cofactor>
</comment>
<evidence type="ECO:0000256" key="7">
    <source>
        <dbReference type="ARBA" id="ARBA00022884"/>
    </source>
</evidence>
<dbReference type="PROSITE" id="PS01136">
    <property type="entry name" value="UPF0034"/>
    <property type="match status" value="1"/>
</dbReference>
<dbReference type="InterPro" id="IPR001269">
    <property type="entry name" value="DUS_fam"/>
</dbReference>
<evidence type="ECO:0000313" key="15">
    <source>
        <dbReference type="Proteomes" id="UP000664161"/>
    </source>
</evidence>
<dbReference type="PANTHER" id="PTHR11082:SF26">
    <property type="entry name" value="TRNA-DIHYDROURIDINE(16) SYNTHASE"/>
    <property type="match status" value="1"/>
</dbReference>
<name>A0AAW4INI0_9GAMM</name>
<comment type="similarity">
    <text evidence="9">Belongs to the Dus family. DusC subfamily.</text>
</comment>
<evidence type="ECO:0000256" key="2">
    <source>
        <dbReference type="ARBA" id="ARBA00022555"/>
    </source>
</evidence>
<feature type="site" description="Interacts with tRNA" evidence="9">
    <location>
        <position position="120"/>
    </location>
</feature>
<keyword evidence="3 9" id="KW-0285">Flavoprotein</keyword>
<comment type="function">
    <text evidence="9">Catalyzes the synthesis of 5,6-dihydrouridine (D), a modified base found in the D-loop of most tRNAs, via the reduction of the C5-C6 double bond in target uridines. Specifically modifies U16 in tRNAs.</text>
</comment>
<keyword evidence="2 9" id="KW-0820">tRNA-binding</keyword>
<dbReference type="Gene3D" id="1.20.225.30">
    <property type="entry name" value="Dihydrouridine synthase, C-terminal recognition domain"/>
    <property type="match status" value="1"/>
</dbReference>
<feature type="domain" description="DUS-like FMN-binding" evidence="13">
    <location>
        <begin position="24"/>
        <end position="305"/>
    </location>
</feature>
<comment type="caution">
    <text evidence="9">Lacks conserved residue(s) required for the propagation of feature annotation.</text>
</comment>
<evidence type="ECO:0000256" key="1">
    <source>
        <dbReference type="ARBA" id="ARBA00001917"/>
    </source>
</evidence>
<feature type="site" description="Interacts with tRNA; defines subfamily-specific binding signature" evidence="9">
    <location>
        <position position="60"/>
    </location>
</feature>
<evidence type="ECO:0000256" key="9">
    <source>
        <dbReference type="HAMAP-Rule" id="MF_02043"/>
    </source>
</evidence>
<dbReference type="InterPro" id="IPR018517">
    <property type="entry name" value="tRNA_hU_synthase_CS"/>
</dbReference>
<evidence type="ECO:0000256" key="4">
    <source>
        <dbReference type="ARBA" id="ARBA00022643"/>
    </source>
</evidence>
<dbReference type="InterPro" id="IPR013785">
    <property type="entry name" value="Aldolase_TIM"/>
</dbReference>
<evidence type="ECO:0000259" key="13">
    <source>
        <dbReference type="Pfam" id="PF01207"/>
    </source>
</evidence>
<dbReference type="HAMAP" id="MF_02043">
    <property type="entry name" value="DusC_subfam"/>
    <property type="match status" value="1"/>
</dbReference>
<dbReference type="GO" id="GO:0000049">
    <property type="term" value="F:tRNA binding"/>
    <property type="evidence" value="ECO:0007669"/>
    <property type="project" value="UniProtKB-UniRule"/>
</dbReference>
<feature type="binding site" evidence="12">
    <location>
        <position position="193"/>
    </location>
    <ligand>
        <name>FMN</name>
        <dbReference type="ChEBI" id="CHEBI:58210"/>
    </ligand>
</feature>
<evidence type="ECO:0000256" key="3">
    <source>
        <dbReference type="ARBA" id="ARBA00022630"/>
    </source>
</evidence>
<evidence type="ECO:0000256" key="6">
    <source>
        <dbReference type="ARBA" id="ARBA00022857"/>
    </source>
</evidence>
<protein>
    <recommendedName>
        <fullName evidence="9">tRNA-dihydrouridine(16) synthase</fullName>
        <ecNumber evidence="9">1.3.1.-</ecNumber>
    </recommendedName>
    <alternativeName>
        <fullName evidence="9">U16-specific dihydrouridine synthase</fullName>
        <shortName evidence="9">U16-specific Dus</shortName>
    </alternativeName>
    <alternativeName>
        <fullName evidence="9">tRNA-dihydrouridine synthase C</fullName>
    </alternativeName>
</protein>
<dbReference type="PANTHER" id="PTHR11082">
    <property type="entry name" value="TRNA-DIHYDROURIDINE SYNTHASE"/>
    <property type="match status" value="1"/>
</dbReference>
<evidence type="ECO:0000256" key="8">
    <source>
        <dbReference type="ARBA" id="ARBA00023002"/>
    </source>
</evidence>
<dbReference type="Gene3D" id="3.20.20.70">
    <property type="entry name" value="Aldolase class I"/>
    <property type="match status" value="1"/>
</dbReference>
<evidence type="ECO:0000256" key="10">
    <source>
        <dbReference type="PIRNR" id="PIRNR006621"/>
    </source>
</evidence>
<feature type="site" description="Interacts with tRNA" evidence="9">
    <location>
        <position position="201"/>
    </location>
</feature>
<feature type="site" description="Interacts with tRNA; defines subfamily-specific binding signature" evidence="9">
    <location>
        <position position="308"/>
    </location>
</feature>
<keyword evidence="8 9" id="KW-0560">Oxidoreductase</keyword>
<evidence type="ECO:0000256" key="5">
    <source>
        <dbReference type="ARBA" id="ARBA00022694"/>
    </source>
</evidence>
<dbReference type="InterPro" id="IPR032886">
    <property type="entry name" value="DusC"/>
</dbReference>
<keyword evidence="12" id="KW-0547">Nucleotide-binding</keyword>
<dbReference type="CDD" id="cd02801">
    <property type="entry name" value="DUS_like_FMN"/>
    <property type="match status" value="1"/>
</dbReference>
<dbReference type="InterPro" id="IPR042270">
    <property type="entry name" value="DusC_C"/>
</dbReference>
<comment type="caution">
    <text evidence="14">The sequence shown here is derived from an EMBL/GenBank/DDBJ whole genome shotgun (WGS) entry which is preliminary data.</text>
</comment>
<dbReference type="GO" id="GO:0050660">
    <property type="term" value="F:flavin adenine dinucleotide binding"/>
    <property type="evidence" value="ECO:0007669"/>
    <property type="project" value="InterPro"/>
</dbReference>
<feature type="binding site" evidence="9 12">
    <location>
        <begin position="247"/>
        <end position="248"/>
    </location>
    <ligand>
        <name>FMN</name>
        <dbReference type="ChEBI" id="CHEBI:58210"/>
    </ligand>
</feature>
<reference evidence="14 15" key="1">
    <citation type="submission" date="2021-03" db="EMBL/GenBank/DDBJ databases">
        <authorList>
            <person name="Shang D.-D."/>
            <person name="Du Z.-J."/>
            <person name="Chen G.-J."/>
        </authorList>
    </citation>
    <scope>NUCLEOTIDE SEQUENCE [LARGE SCALE GENOMIC DNA]</scope>
    <source>
        <strain evidence="14 15">F2608</strain>
    </source>
</reference>
<gene>
    <name evidence="9" type="primary">dusC</name>
    <name evidence="14" type="ORF">J3491_05805</name>
</gene>
<dbReference type="EC" id="1.3.1.-" evidence="9"/>